<dbReference type="Proteomes" id="UP000182444">
    <property type="component" value="Chromosome 1E"/>
</dbReference>
<dbReference type="PANTHER" id="PTHR11358">
    <property type="entry name" value="ARGINASE/AGMATINASE"/>
    <property type="match status" value="1"/>
</dbReference>
<keyword evidence="3 8" id="KW-0378">Hydrolase</keyword>
<keyword evidence="6" id="KW-0464">Manganese</keyword>
<dbReference type="PROSITE" id="PS01053">
    <property type="entry name" value="ARGINASE_1"/>
    <property type="match status" value="1"/>
</dbReference>
<dbReference type="VEuPathDB" id="FungiDB:YALI0_E04202g"/>
<keyword evidence="2" id="KW-0479">Metal-binding</keyword>
<evidence type="ECO:0000256" key="1">
    <source>
        <dbReference type="ARBA" id="ARBA00001936"/>
    </source>
</evidence>
<dbReference type="Proteomes" id="UP000256601">
    <property type="component" value="Unassembled WGS sequence"/>
</dbReference>
<dbReference type="SUPFAM" id="SSF52768">
    <property type="entry name" value="Arginase/deacetylase"/>
    <property type="match status" value="1"/>
</dbReference>
<dbReference type="eggNOG" id="KOG2964">
    <property type="taxonomic scope" value="Eukaryota"/>
</dbReference>
<dbReference type="KEGG" id="yli:2912184"/>
<dbReference type="PROSITE" id="PS51409">
    <property type="entry name" value="ARGINASE_2"/>
    <property type="match status" value="1"/>
</dbReference>
<accession>A0A1D8NH19</accession>
<evidence type="ECO:0000256" key="3">
    <source>
        <dbReference type="ARBA" id="ARBA00022801"/>
    </source>
</evidence>
<dbReference type="Gene3D" id="3.40.800.10">
    <property type="entry name" value="Ureohydrolase domain"/>
    <property type="match status" value="1"/>
</dbReference>
<evidence type="ECO:0000313" key="12">
    <source>
        <dbReference type="Proteomes" id="UP000182444"/>
    </source>
</evidence>
<feature type="compositionally biased region" description="Basic residues" evidence="9">
    <location>
        <begin position="34"/>
        <end position="47"/>
    </location>
</feature>
<dbReference type="Pfam" id="PF00491">
    <property type="entry name" value="Arginase"/>
    <property type="match status" value="1"/>
</dbReference>
<dbReference type="AlphaFoldDB" id="A0A1D8NH19"/>
<dbReference type="OrthoDB" id="288726at2759"/>
<evidence type="ECO:0000256" key="4">
    <source>
        <dbReference type="ARBA" id="ARBA00023066"/>
    </source>
</evidence>
<evidence type="ECO:0000256" key="8">
    <source>
        <dbReference type="RuleBase" id="RU003684"/>
    </source>
</evidence>
<dbReference type="FunFam" id="3.40.800.10:FF:000001">
    <property type="entry name" value="Agmatinase"/>
    <property type="match status" value="1"/>
</dbReference>
<keyword evidence="5" id="KW-0620">Polyamine biosynthesis</keyword>
<comment type="cofactor">
    <cofactor evidence="1">
        <name>Mn(2+)</name>
        <dbReference type="ChEBI" id="CHEBI:29035"/>
    </cofactor>
</comment>
<dbReference type="GO" id="GO:0033389">
    <property type="term" value="P:putrescine biosynthetic process from arginine, via agmatine"/>
    <property type="evidence" value="ECO:0007669"/>
    <property type="project" value="TreeGrafter"/>
</dbReference>
<dbReference type="CDD" id="cd11592">
    <property type="entry name" value="Agmatinase_PAH"/>
    <property type="match status" value="1"/>
</dbReference>
<evidence type="ECO:0000256" key="6">
    <source>
        <dbReference type="ARBA" id="ARBA00023211"/>
    </source>
</evidence>
<organism evidence="10 12">
    <name type="scientific">Yarrowia lipolytica</name>
    <name type="common">Candida lipolytica</name>
    <dbReference type="NCBI Taxonomy" id="4952"/>
    <lineage>
        <taxon>Eukaryota</taxon>
        <taxon>Fungi</taxon>
        <taxon>Dikarya</taxon>
        <taxon>Ascomycota</taxon>
        <taxon>Saccharomycotina</taxon>
        <taxon>Dipodascomycetes</taxon>
        <taxon>Dipodascales</taxon>
        <taxon>Dipodascales incertae sedis</taxon>
        <taxon>Yarrowia</taxon>
    </lineage>
</organism>
<evidence type="ECO:0000256" key="9">
    <source>
        <dbReference type="SAM" id="MobiDB-lite"/>
    </source>
</evidence>
<evidence type="ECO:0000256" key="7">
    <source>
        <dbReference type="PROSITE-ProRule" id="PRU00742"/>
    </source>
</evidence>
<dbReference type="PRINTS" id="PR00116">
    <property type="entry name" value="ARGINASE"/>
</dbReference>
<protein>
    <submittedName>
        <fullName evidence="11">Arginase family-domain-containing protein</fullName>
    </submittedName>
</protein>
<proteinExistence type="inferred from homology"/>
<evidence type="ECO:0000313" key="10">
    <source>
        <dbReference type="EMBL" id="AOW04932.1"/>
    </source>
</evidence>
<dbReference type="InterPro" id="IPR023696">
    <property type="entry name" value="Ureohydrolase_dom_sf"/>
</dbReference>
<dbReference type="InterPro" id="IPR020855">
    <property type="entry name" value="Ureohydrolase_Mn_BS"/>
</dbReference>
<dbReference type="GO" id="GO:0046872">
    <property type="term" value="F:metal ion binding"/>
    <property type="evidence" value="ECO:0007669"/>
    <property type="project" value="UniProtKB-KW"/>
</dbReference>
<evidence type="ECO:0000313" key="13">
    <source>
        <dbReference type="Proteomes" id="UP000256601"/>
    </source>
</evidence>
<evidence type="ECO:0000313" key="11">
    <source>
        <dbReference type="EMBL" id="RDW26553.1"/>
    </source>
</evidence>
<comment type="similarity">
    <text evidence="7 8">Belongs to the arginase family.</text>
</comment>
<feature type="region of interest" description="Disordered" evidence="9">
    <location>
        <begin position="30"/>
        <end position="51"/>
    </location>
</feature>
<evidence type="ECO:0000256" key="2">
    <source>
        <dbReference type="ARBA" id="ARBA00022723"/>
    </source>
</evidence>
<reference evidence="11 13" key="2">
    <citation type="submission" date="2018-07" db="EMBL/GenBank/DDBJ databases">
        <title>Draft Genome Assemblies for Five Robust Yarrowia lipolytica Strains Exhibiting High Lipid Production and Pentose Sugar Utilization and Sugar Alcohol Secretion from Undetoxified Lignocellulosic Biomass Hydrolysates.</title>
        <authorList>
            <consortium name="DOE Joint Genome Institute"/>
            <person name="Walker C."/>
            <person name="Ryu S."/>
            <person name="Na H."/>
            <person name="Zane M."/>
            <person name="LaButti K."/>
            <person name="Lipzen A."/>
            <person name="Haridas S."/>
            <person name="Barry K."/>
            <person name="Grigoriev I.V."/>
            <person name="Quarterman J."/>
            <person name="Slininger P."/>
            <person name="Dien B."/>
            <person name="Trinh C.T."/>
        </authorList>
    </citation>
    <scope>NUCLEOTIDE SEQUENCE [LARGE SCALE GENOMIC DNA]</scope>
    <source>
        <strain evidence="11 13">YB392</strain>
    </source>
</reference>
<dbReference type="GO" id="GO:0008295">
    <property type="term" value="P:spermidine biosynthetic process"/>
    <property type="evidence" value="ECO:0007669"/>
    <property type="project" value="UniProtKB-KW"/>
</dbReference>
<evidence type="ECO:0000256" key="5">
    <source>
        <dbReference type="ARBA" id="ARBA00023115"/>
    </source>
</evidence>
<name>A0A1D8NH19_YARLL</name>
<dbReference type="InterPro" id="IPR006035">
    <property type="entry name" value="Ureohydrolase"/>
</dbReference>
<sequence>MRASILYAGFALASFMDSEYGDLSVEQKPIKDHSHSHHHHDHGHGHGNGHVEVEYLNLPGNNFYEDLDAELNGPLYAGIQTFAHLGHVSCFDPTNFASEQFDIALVGAPFDTAVTFRSGARFGPAGIRKGSRRMSPGQVSPYREGFMLYDDWAKFVDCGDVAMHPLDNRYALNQLYRGMRAIHNHTTSTLNATHIPRAILMGGDHTTTLSALQAIYEKIGPVSVIHFDSHIDTWDPMVLGGNVSSYMQVNHGTFLHYAAERGYLNHGHNLHVGSRAPYVRKHGDIEHDKHCGFAIVNAREIDEVGIAGVVQKIKDRVGNTNVYISVDIDVLDPVYAPGTGTAEPGGYTTREFMQILDGLEGINIVGADVVEVAPAYDGPGDVTLLAAAQVIDSLASLMVMNGPLSTRQSTK</sequence>
<dbReference type="PANTHER" id="PTHR11358:SF28">
    <property type="entry name" value="HYPOTHETICAL ARGINASE FAMILY PROTEIN (EUROFUNG)"/>
    <property type="match status" value="1"/>
</dbReference>
<dbReference type="EMBL" id="CP017557">
    <property type="protein sequence ID" value="AOW04932.1"/>
    <property type="molecule type" value="Genomic_DNA"/>
</dbReference>
<dbReference type="EMBL" id="KZ858978">
    <property type="protein sequence ID" value="RDW26553.1"/>
    <property type="molecule type" value="Genomic_DNA"/>
</dbReference>
<dbReference type="VEuPathDB" id="FungiDB:YALI1_E05074g"/>
<dbReference type="GO" id="GO:0008783">
    <property type="term" value="F:agmatinase activity"/>
    <property type="evidence" value="ECO:0007669"/>
    <property type="project" value="TreeGrafter"/>
</dbReference>
<keyword evidence="4" id="KW-0745">Spermidine biosynthesis</keyword>
<reference evidence="10 12" key="1">
    <citation type="journal article" date="2016" name="PLoS ONE">
        <title>Sequence Assembly of Yarrowia lipolytica Strain W29/CLIB89 Shows Transposable Element Diversity.</title>
        <authorList>
            <person name="Magnan C."/>
            <person name="Yu J."/>
            <person name="Chang I."/>
            <person name="Jahn E."/>
            <person name="Kanomata Y."/>
            <person name="Wu J."/>
            <person name="Zeller M."/>
            <person name="Oakes M."/>
            <person name="Baldi P."/>
            <person name="Sandmeyer S."/>
        </authorList>
    </citation>
    <scope>NUCLEOTIDE SEQUENCE [LARGE SCALE GENOMIC DNA]</scope>
    <source>
        <strain evidence="10">CLIB89</strain>
        <strain evidence="12">CLIB89(W29)</strain>
    </source>
</reference>
<gene>
    <name evidence="11" type="ORF">B0I71DRAFT_130720</name>
    <name evidence="10" type="ORF">YALI1_E05074g</name>
</gene>